<dbReference type="KEGG" id="cpin:CPIN18020_1051"/>
<keyword evidence="4" id="KW-0677">Repeat</keyword>
<dbReference type="PANTHER" id="PTHR13891:SF1">
    <property type="entry name" value="CYTOCHROME C OXIDASE ASSEMBLY FACTOR 7"/>
    <property type="match status" value="1"/>
</dbReference>
<evidence type="ECO:0000256" key="7">
    <source>
        <dbReference type="ARBA" id="ARBA00023157"/>
    </source>
</evidence>
<dbReference type="GeneID" id="56566691"/>
<evidence type="ECO:0000313" key="10">
    <source>
        <dbReference type="Proteomes" id="UP000190868"/>
    </source>
</evidence>
<dbReference type="SMART" id="SM00671">
    <property type="entry name" value="SEL1"/>
    <property type="match status" value="2"/>
</dbReference>
<dbReference type="PANTHER" id="PTHR13891">
    <property type="entry name" value="CYTOCHROME C OXIDASE ASSEMBLY FACTOR 7"/>
    <property type="match status" value="1"/>
</dbReference>
<comment type="similarity">
    <text evidence="2">Belongs to the hcp beta-lactamase family.</text>
</comment>
<dbReference type="InterPro" id="IPR006597">
    <property type="entry name" value="Sel1-like"/>
</dbReference>
<keyword evidence="7" id="KW-1015">Disulfide bond</keyword>
<reference evidence="10" key="1">
    <citation type="submission" date="2016-09" db="EMBL/GenBank/DDBJ databases">
        <title>Comparative genomics of the Campylobacter concisus group.</title>
        <authorList>
            <person name="Miller W.G."/>
            <person name="Yee E."/>
            <person name="Chapman M.H."/>
            <person name="Huynh S."/>
            <person name="Bono J.L."/>
            <person name="On S.L.W."/>
            <person name="StLeger J."/>
            <person name="Foster G."/>
            <person name="Parker C.T."/>
        </authorList>
    </citation>
    <scope>NUCLEOTIDE SEQUENCE [LARGE SCALE GENOMIC DNA]</scope>
    <source>
        <strain evidence="10">RM18021</strain>
    </source>
</reference>
<keyword evidence="10" id="KW-1185">Reference proteome</keyword>
<dbReference type="EC" id="3.5.2.6" evidence="3"/>
<dbReference type="Gene3D" id="1.25.40.10">
    <property type="entry name" value="Tetratricopeptide repeat domain"/>
    <property type="match status" value="1"/>
</dbReference>
<keyword evidence="5" id="KW-0378">Hydrolase</keyword>
<dbReference type="InterPro" id="IPR011990">
    <property type="entry name" value="TPR-like_helical_dom_sf"/>
</dbReference>
<evidence type="ECO:0000313" key="9">
    <source>
        <dbReference type="EMBL" id="AQW87855.1"/>
    </source>
</evidence>
<evidence type="ECO:0000256" key="3">
    <source>
        <dbReference type="ARBA" id="ARBA00012865"/>
    </source>
</evidence>
<evidence type="ECO:0000256" key="8">
    <source>
        <dbReference type="ARBA" id="ARBA00023251"/>
    </source>
</evidence>
<organism evidence="9 10">
    <name type="scientific">Campylobacter pinnipediorum subsp. caledonicus</name>
    <dbReference type="NCBI Taxonomy" id="1874362"/>
    <lineage>
        <taxon>Bacteria</taxon>
        <taxon>Pseudomonadati</taxon>
        <taxon>Campylobacterota</taxon>
        <taxon>Epsilonproteobacteria</taxon>
        <taxon>Campylobacterales</taxon>
        <taxon>Campylobacteraceae</taxon>
        <taxon>Campylobacter</taxon>
    </lineage>
</organism>
<evidence type="ECO:0000256" key="2">
    <source>
        <dbReference type="ARBA" id="ARBA00008486"/>
    </source>
</evidence>
<evidence type="ECO:0000256" key="4">
    <source>
        <dbReference type="ARBA" id="ARBA00022737"/>
    </source>
</evidence>
<accession>A0A1S6U847</accession>
<evidence type="ECO:0000256" key="5">
    <source>
        <dbReference type="ARBA" id="ARBA00022801"/>
    </source>
</evidence>
<keyword evidence="8" id="KW-0046">Antibiotic resistance</keyword>
<comment type="catalytic activity">
    <reaction evidence="1">
        <text>a beta-lactam + H2O = a substituted beta-amino acid</text>
        <dbReference type="Rhea" id="RHEA:20401"/>
        <dbReference type="ChEBI" id="CHEBI:15377"/>
        <dbReference type="ChEBI" id="CHEBI:35627"/>
        <dbReference type="ChEBI" id="CHEBI:140347"/>
        <dbReference type="EC" id="3.5.2.6"/>
    </reaction>
</comment>
<dbReference type="Proteomes" id="UP000190868">
    <property type="component" value="Chromosome"/>
</dbReference>
<dbReference type="RefSeq" id="WP_078423469.1">
    <property type="nucleotide sequence ID" value="NZ_CP017018.1"/>
</dbReference>
<dbReference type="AlphaFoldDB" id="A0A1S6U847"/>
<keyword evidence="6" id="KW-0802">TPR repeat</keyword>
<proteinExistence type="inferred from homology"/>
<protein>
    <recommendedName>
        <fullName evidence="3">beta-lactamase</fullName>
        <ecNumber evidence="3">3.5.2.6</ecNumber>
    </recommendedName>
</protein>
<dbReference type="InterPro" id="IPR040239">
    <property type="entry name" value="HcpB-like"/>
</dbReference>
<gene>
    <name evidence="9" type="ORF">CPIN18021_1053</name>
</gene>
<evidence type="ECO:0000256" key="1">
    <source>
        <dbReference type="ARBA" id="ARBA00001526"/>
    </source>
</evidence>
<evidence type="ECO:0000256" key="6">
    <source>
        <dbReference type="ARBA" id="ARBA00022803"/>
    </source>
</evidence>
<dbReference type="GO" id="GO:0008800">
    <property type="term" value="F:beta-lactamase activity"/>
    <property type="evidence" value="ECO:0007669"/>
    <property type="project" value="UniProtKB-EC"/>
</dbReference>
<dbReference type="SUPFAM" id="SSF81901">
    <property type="entry name" value="HCP-like"/>
    <property type="match status" value="1"/>
</dbReference>
<sequence length="132" mass="14871">MIKKYLISICMIGIALVANDNFDKATEQFNKKDYKNAYLNFNKACEEGIKKACTMNAIMLFNGSGIAKDNAKAEQIFEKMCNENEAMACEKLGEMYAYGLTKDKQKDEEKTKALFKKSCDGGYKPACELVKE</sequence>
<dbReference type="GO" id="GO:0046677">
    <property type="term" value="P:response to antibiotic"/>
    <property type="evidence" value="ECO:0007669"/>
    <property type="project" value="UniProtKB-KW"/>
</dbReference>
<name>A0A1S6U847_9BACT</name>
<dbReference type="EMBL" id="CP017258">
    <property type="protein sequence ID" value="AQW87855.1"/>
    <property type="molecule type" value="Genomic_DNA"/>
</dbReference>
<dbReference type="Pfam" id="PF08238">
    <property type="entry name" value="Sel1"/>
    <property type="match status" value="3"/>
</dbReference>